<dbReference type="OrthoDB" id="9790710at2"/>
<dbReference type="Pfam" id="PF00534">
    <property type="entry name" value="Glycos_transf_1"/>
    <property type="match status" value="1"/>
</dbReference>
<name>A0A1M5FZY7_9BACE</name>
<dbReference type="Gene3D" id="3.40.50.2000">
    <property type="entry name" value="Glycogen Phosphorylase B"/>
    <property type="match status" value="2"/>
</dbReference>
<keyword evidence="1" id="KW-1133">Transmembrane helix</keyword>
<gene>
    <name evidence="4" type="ORF">SAMN05444349_15314</name>
</gene>
<feature type="domain" description="Glycosyltransferase subfamily 4-like N-terminal" evidence="3">
    <location>
        <begin position="24"/>
        <end position="170"/>
    </location>
</feature>
<protein>
    <submittedName>
        <fullName evidence="4">Glycosyltransferase involved in cell wall bisynthesis</fullName>
    </submittedName>
</protein>
<dbReference type="STRING" id="871325.SAMN05444349_15314"/>
<evidence type="ECO:0000313" key="4">
    <source>
        <dbReference type="EMBL" id="SHF97033.1"/>
    </source>
</evidence>
<organism evidence="4 5">
    <name type="scientific">Bacteroides faecichinchillae</name>
    <dbReference type="NCBI Taxonomy" id="871325"/>
    <lineage>
        <taxon>Bacteria</taxon>
        <taxon>Pseudomonadati</taxon>
        <taxon>Bacteroidota</taxon>
        <taxon>Bacteroidia</taxon>
        <taxon>Bacteroidales</taxon>
        <taxon>Bacteroidaceae</taxon>
        <taxon>Bacteroides</taxon>
    </lineage>
</organism>
<dbReference type="SUPFAM" id="SSF53756">
    <property type="entry name" value="UDP-Glycosyltransferase/glycogen phosphorylase"/>
    <property type="match status" value="1"/>
</dbReference>
<dbReference type="Pfam" id="PF13579">
    <property type="entry name" value="Glyco_trans_4_4"/>
    <property type="match status" value="1"/>
</dbReference>
<dbReference type="InterPro" id="IPR028098">
    <property type="entry name" value="Glyco_trans_4-like_N"/>
</dbReference>
<sequence>MKTKLIRASTVPQSLATFCTGFLKELSEDYEVVALSSHGEAMSFIAEHEGIRTIAVDMERHISLKKDIISLWLLMKVLRKERPAIIHSITPKAGLLCMVAAWVIRVPYRIHTFTGLVFPTSTGLKRKVLMVTDWITCACATHIIPEGEGVKEDLLNYRITRKPIKVLGYGNVRGVDLVHYDRTIKVIKDAEDIEDKTLFTFVFIGRIVRDKGINELIEATRRLQCEGYKFRILLVGPFEDDLDPINERTKDFIIKSSCIRAVGRQNDVRPWLAASDVLVFPSYREGFPNVVLEAGAMGLPSIVTDINGSREIIQNGVNGIIIPFQNVDALYHAMKDFLDNPEEVKRMSSTARGIIAERYEQSFVRKCQKDFYKEILGNNIH</sequence>
<reference evidence="4 5" key="1">
    <citation type="submission" date="2016-11" db="EMBL/GenBank/DDBJ databases">
        <authorList>
            <person name="Jaros S."/>
            <person name="Januszkiewicz K."/>
            <person name="Wedrychowicz H."/>
        </authorList>
    </citation>
    <scope>NUCLEOTIDE SEQUENCE [LARGE SCALE GENOMIC DNA]</scope>
    <source>
        <strain evidence="4 5">DSM 26883</strain>
    </source>
</reference>
<dbReference type="PANTHER" id="PTHR12526">
    <property type="entry name" value="GLYCOSYLTRANSFERASE"/>
    <property type="match status" value="1"/>
</dbReference>
<dbReference type="InterPro" id="IPR001296">
    <property type="entry name" value="Glyco_trans_1"/>
</dbReference>
<dbReference type="Proteomes" id="UP000184436">
    <property type="component" value="Unassembled WGS sequence"/>
</dbReference>
<evidence type="ECO:0000256" key="1">
    <source>
        <dbReference type="SAM" id="Phobius"/>
    </source>
</evidence>
<feature type="transmembrane region" description="Helical" evidence="1">
    <location>
        <begin position="84"/>
        <end position="104"/>
    </location>
</feature>
<accession>A0A1M5FZY7</accession>
<keyword evidence="4" id="KW-0808">Transferase</keyword>
<dbReference type="EMBL" id="FQVD01000053">
    <property type="protein sequence ID" value="SHF97033.1"/>
    <property type="molecule type" value="Genomic_DNA"/>
</dbReference>
<evidence type="ECO:0000259" key="3">
    <source>
        <dbReference type="Pfam" id="PF13579"/>
    </source>
</evidence>
<dbReference type="GO" id="GO:0016757">
    <property type="term" value="F:glycosyltransferase activity"/>
    <property type="evidence" value="ECO:0007669"/>
    <property type="project" value="InterPro"/>
</dbReference>
<evidence type="ECO:0000313" key="5">
    <source>
        <dbReference type="Proteomes" id="UP000184436"/>
    </source>
</evidence>
<dbReference type="AlphaFoldDB" id="A0A1M5FZY7"/>
<dbReference type="RefSeq" id="WP_025073761.1">
    <property type="nucleotide sequence ID" value="NZ_FQVD01000053.1"/>
</dbReference>
<keyword evidence="1" id="KW-0812">Transmembrane</keyword>
<feature type="domain" description="Glycosyl transferase family 1" evidence="2">
    <location>
        <begin position="194"/>
        <end position="352"/>
    </location>
</feature>
<dbReference type="CDD" id="cd03808">
    <property type="entry name" value="GT4_CapM-like"/>
    <property type="match status" value="1"/>
</dbReference>
<evidence type="ECO:0000259" key="2">
    <source>
        <dbReference type="Pfam" id="PF00534"/>
    </source>
</evidence>
<keyword evidence="5" id="KW-1185">Reference proteome</keyword>
<keyword evidence="1" id="KW-0472">Membrane</keyword>
<proteinExistence type="predicted"/>